<organism evidence="2 3">
    <name type="scientific">Novosphingobium aureum</name>
    <dbReference type="NCBI Taxonomy" id="2792964"/>
    <lineage>
        <taxon>Bacteria</taxon>
        <taxon>Pseudomonadati</taxon>
        <taxon>Pseudomonadota</taxon>
        <taxon>Alphaproteobacteria</taxon>
        <taxon>Sphingomonadales</taxon>
        <taxon>Sphingomonadaceae</taxon>
        <taxon>Novosphingobium</taxon>
    </lineage>
</organism>
<protein>
    <submittedName>
        <fullName evidence="2">Uncharacterized protein</fullName>
    </submittedName>
</protein>
<keyword evidence="3" id="KW-1185">Reference proteome</keyword>
<accession>A0A931HD16</accession>
<reference evidence="2" key="1">
    <citation type="submission" date="2020-11" db="EMBL/GenBank/DDBJ databases">
        <title>Novosphingobium aureum sp. nov., a marine bacterium isolated from sediment of a salt flat.</title>
        <authorList>
            <person name="Yoo Y."/>
            <person name="Kim J.-J."/>
        </authorList>
    </citation>
    <scope>NUCLEOTIDE SEQUENCE</scope>
    <source>
        <strain evidence="2">YJ-S2-02</strain>
    </source>
</reference>
<comment type="caution">
    <text evidence="2">The sequence shown here is derived from an EMBL/GenBank/DDBJ whole genome shotgun (WGS) entry which is preliminary data.</text>
</comment>
<dbReference type="Proteomes" id="UP000617634">
    <property type="component" value="Unassembled WGS sequence"/>
</dbReference>
<feature type="compositionally biased region" description="Acidic residues" evidence="1">
    <location>
        <begin position="120"/>
        <end position="139"/>
    </location>
</feature>
<evidence type="ECO:0000313" key="2">
    <source>
        <dbReference type="EMBL" id="MBH0113238.1"/>
    </source>
</evidence>
<dbReference type="RefSeq" id="WP_197163310.1">
    <property type="nucleotide sequence ID" value="NZ_JADZGI010000001.1"/>
</dbReference>
<evidence type="ECO:0000313" key="3">
    <source>
        <dbReference type="Proteomes" id="UP000617634"/>
    </source>
</evidence>
<name>A0A931HD16_9SPHN</name>
<feature type="region of interest" description="Disordered" evidence="1">
    <location>
        <begin position="108"/>
        <end position="139"/>
    </location>
</feature>
<dbReference type="AlphaFoldDB" id="A0A931HD16"/>
<proteinExistence type="predicted"/>
<gene>
    <name evidence="2" type="ORF">I5E68_09800</name>
</gene>
<evidence type="ECO:0000256" key="1">
    <source>
        <dbReference type="SAM" id="MobiDB-lite"/>
    </source>
</evidence>
<dbReference type="EMBL" id="JADZGI010000001">
    <property type="protein sequence ID" value="MBH0113238.1"/>
    <property type="molecule type" value="Genomic_DNA"/>
</dbReference>
<sequence>MSAWSPLPEMLWRIDPRVEEARRLPEWARFHRLCGEAGLYFDHIERAGRTYRASAFTLNRRGPGRYSPVLLGQGEARDPVSAIEAAYRASGRAVGGAGEMLARRLGGTGVATRATSGREPDDDDDFEDLLDDNDFEGLL</sequence>